<dbReference type="RefSeq" id="WP_377726669.1">
    <property type="nucleotide sequence ID" value="NZ_JBHSEW010000010.1"/>
</dbReference>
<organism evidence="3 4">
    <name type="scientific">Comamonas nitrativorans</name>
    <dbReference type="NCBI Taxonomy" id="108437"/>
    <lineage>
        <taxon>Bacteria</taxon>
        <taxon>Pseudomonadati</taxon>
        <taxon>Pseudomonadota</taxon>
        <taxon>Betaproteobacteria</taxon>
        <taxon>Burkholderiales</taxon>
        <taxon>Comamonadaceae</taxon>
        <taxon>Comamonas</taxon>
    </lineage>
</organism>
<evidence type="ECO:0000256" key="2">
    <source>
        <dbReference type="SAM" id="Phobius"/>
    </source>
</evidence>
<keyword evidence="2" id="KW-0812">Transmembrane</keyword>
<dbReference type="Proteomes" id="UP001595967">
    <property type="component" value="Unassembled WGS sequence"/>
</dbReference>
<dbReference type="InterPro" id="IPR022064">
    <property type="entry name" value="DUF3619"/>
</dbReference>
<accession>A0ABV9GXT4</accession>
<name>A0ABV9GXT4_9BURK</name>
<gene>
    <name evidence="3" type="ORF">ACFO3A_12145</name>
</gene>
<evidence type="ECO:0000313" key="4">
    <source>
        <dbReference type="Proteomes" id="UP001595967"/>
    </source>
</evidence>
<protein>
    <submittedName>
        <fullName evidence="3">DUF3619 family protein</fullName>
    </submittedName>
</protein>
<keyword evidence="2" id="KW-0472">Membrane</keyword>
<sequence>MTTPSPSFTPLDEQAQERFARTLVAHLNHSQEALPYVVTERLRAAREQAVAQRKRAGTPLHQHAPASQLQTAGAGGSLHDNTPVWLRRALTLLPLLALAIGLVTISVQQDQRATVGVAELDAELLTSALPPDAYTDPGFLHFLQTSQTATP</sequence>
<keyword evidence="2" id="KW-1133">Transmembrane helix</keyword>
<evidence type="ECO:0000313" key="3">
    <source>
        <dbReference type="EMBL" id="MFC4622961.1"/>
    </source>
</evidence>
<feature type="region of interest" description="Disordered" evidence="1">
    <location>
        <begin position="52"/>
        <end position="75"/>
    </location>
</feature>
<reference evidence="4" key="1">
    <citation type="journal article" date="2019" name="Int. J. Syst. Evol. Microbiol.">
        <title>The Global Catalogue of Microorganisms (GCM) 10K type strain sequencing project: providing services to taxonomists for standard genome sequencing and annotation.</title>
        <authorList>
            <consortium name="The Broad Institute Genomics Platform"/>
            <consortium name="The Broad Institute Genome Sequencing Center for Infectious Disease"/>
            <person name="Wu L."/>
            <person name="Ma J."/>
        </authorList>
    </citation>
    <scope>NUCLEOTIDE SEQUENCE [LARGE SCALE GENOMIC DNA]</scope>
    <source>
        <strain evidence="4">JCM 11650</strain>
    </source>
</reference>
<feature type="transmembrane region" description="Helical" evidence="2">
    <location>
        <begin position="85"/>
        <end position="105"/>
    </location>
</feature>
<dbReference type="EMBL" id="JBHSEW010000010">
    <property type="protein sequence ID" value="MFC4622961.1"/>
    <property type="molecule type" value="Genomic_DNA"/>
</dbReference>
<comment type="caution">
    <text evidence="3">The sequence shown here is derived from an EMBL/GenBank/DDBJ whole genome shotgun (WGS) entry which is preliminary data.</text>
</comment>
<proteinExistence type="predicted"/>
<evidence type="ECO:0000256" key="1">
    <source>
        <dbReference type="SAM" id="MobiDB-lite"/>
    </source>
</evidence>
<dbReference type="Pfam" id="PF12279">
    <property type="entry name" value="DUF3619"/>
    <property type="match status" value="1"/>
</dbReference>
<keyword evidence="4" id="KW-1185">Reference proteome</keyword>